<dbReference type="Proteomes" id="UP000717835">
    <property type="component" value="Unassembled WGS sequence"/>
</dbReference>
<protein>
    <submittedName>
        <fullName evidence="3">DUF5106 domain-containing protein</fullName>
    </submittedName>
</protein>
<name>A0A921HYH8_9BACT</name>
<dbReference type="Pfam" id="PF13098">
    <property type="entry name" value="Thioredoxin_2"/>
    <property type="match status" value="1"/>
</dbReference>
<dbReference type="InterPro" id="IPR033395">
    <property type="entry name" value="DUF5106"/>
</dbReference>
<dbReference type="InterPro" id="IPR036249">
    <property type="entry name" value="Thioredoxin-like_sf"/>
</dbReference>
<reference evidence="3" key="1">
    <citation type="journal article" date="2021" name="PeerJ">
        <title>Extensive microbial diversity within the chicken gut microbiome revealed by metagenomics and culture.</title>
        <authorList>
            <person name="Gilroy R."/>
            <person name="Ravi A."/>
            <person name="Getino M."/>
            <person name="Pursley I."/>
            <person name="Horton D.L."/>
            <person name="Alikhan N.F."/>
            <person name="Baker D."/>
            <person name="Gharbi K."/>
            <person name="Hall N."/>
            <person name="Watson M."/>
            <person name="Adriaenssens E.M."/>
            <person name="Foster-Nyarko E."/>
            <person name="Jarju S."/>
            <person name="Secka A."/>
            <person name="Antonio M."/>
            <person name="Oren A."/>
            <person name="Chaudhuri R.R."/>
            <person name="La Ragione R."/>
            <person name="Hildebrand F."/>
            <person name="Pallen M.J."/>
        </authorList>
    </citation>
    <scope>NUCLEOTIDE SEQUENCE</scope>
    <source>
        <strain evidence="3">CHK55-1828</strain>
    </source>
</reference>
<dbReference type="Gene3D" id="3.40.30.10">
    <property type="entry name" value="Glutaredoxin"/>
    <property type="match status" value="1"/>
</dbReference>
<feature type="domain" description="DUF5106" evidence="2">
    <location>
        <begin position="35"/>
        <end position="179"/>
    </location>
</feature>
<dbReference type="RefSeq" id="WP_276827524.1">
    <property type="nucleotide sequence ID" value="NZ_DYVX01000052.1"/>
</dbReference>
<dbReference type="AlphaFoldDB" id="A0A921HYH8"/>
<dbReference type="InterPro" id="IPR012336">
    <property type="entry name" value="Thioredoxin-like_fold"/>
</dbReference>
<evidence type="ECO:0000313" key="4">
    <source>
        <dbReference type="Proteomes" id="UP000717835"/>
    </source>
</evidence>
<proteinExistence type="predicted"/>
<evidence type="ECO:0000259" key="1">
    <source>
        <dbReference type="Pfam" id="PF13098"/>
    </source>
</evidence>
<sequence>MLCFLLMWGAVTVSCRNTVTADASRQVAAAPAKAAVQEDVRGSFPFPDVPVTLTEPEARKAWLLTHYWERFDFADTTLVDNRDITEQGFVNFIALLLDGTTSEELARESLKNWCAGFIGEAHARRVLTKTADDYLFNPNSPFYNEALYGLYLETMLGVLPQTDAMRSSYQFKLELVRRNNPGDRATDFTYYLSDGMRRTLAATPAKNDRLLLVFYDPECESCHEVLQQMAADASLAAAVQSGQLSVLAVYTEGNEKAWRKALTDMPRGWTVGTDREAVKQGALYDLKAMPSLYLLDGQKTVLLKDATYEKIRAALGI</sequence>
<accession>A0A921HYH8</accession>
<reference evidence="3" key="2">
    <citation type="submission" date="2021-09" db="EMBL/GenBank/DDBJ databases">
        <authorList>
            <person name="Gilroy R."/>
        </authorList>
    </citation>
    <scope>NUCLEOTIDE SEQUENCE</scope>
    <source>
        <strain evidence="3">CHK55-1828</strain>
    </source>
</reference>
<organism evidence="3 4">
    <name type="scientific">Mediterranea massiliensis</name>
    <dbReference type="NCBI Taxonomy" id="1841865"/>
    <lineage>
        <taxon>Bacteria</taxon>
        <taxon>Pseudomonadati</taxon>
        <taxon>Bacteroidota</taxon>
        <taxon>Bacteroidia</taxon>
        <taxon>Bacteroidales</taxon>
        <taxon>Bacteroidaceae</taxon>
        <taxon>Mediterranea</taxon>
    </lineage>
</organism>
<dbReference type="EMBL" id="DYVX01000052">
    <property type="protein sequence ID" value="HJF92032.1"/>
    <property type="molecule type" value="Genomic_DNA"/>
</dbReference>
<evidence type="ECO:0000259" key="2">
    <source>
        <dbReference type="Pfam" id="PF17127"/>
    </source>
</evidence>
<dbReference type="SUPFAM" id="SSF52833">
    <property type="entry name" value="Thioredoxin-like"/>
    <property type="match status" value="1"/>
</dbReference>
<feature type="domain" description="Thioredoxin-like fold" evidence="1">
    <location>
        <begin position="206"/>
        <end position="301"/>
    </location>
</feature>
<comment type="caution">
    <text evidence="3">The sequence shown here is derived from an EMBL/GenBank/DDBJ whole genome shotgun (WGS) entry which is preliminary data.</text>
</comment>
<evidence type="ECO:0000313" key="3">
    <source>
        <dbReference type="EMBL" id="HJF92032.1"/>
    </source>
</evidence>
<gene>
    <name evidence="3" type="ORF">K8W02_06570</name>
</gene>
<dbReference type="Pfam" id="PF17127">
    <property type="entry name" value="DUF5106"/>
    <property type="match status" value="1"/>
</dbReference>